<keyword evidence="3" id="KW-1185">Reference proteome</keyword>
<evidence type="ECO:0008006" key="4">
    <source>
        <dbReference type="Google" id="ProtNLM"/>
    </source>
</evidence>
<proteinExistence type="predicted"/>
<evidence type="ECO:0000313" key="2">
    <source>
        <dbReference type="EMBL" id="KUL20505.1"/>
    </source>
</evidence>
<dbReference type="Proteomes" id="UP000053937">
    <property type="component" value="Unassembled WGS sequence"/>
</dbReference>
<dbReference type="EMBL" id="LMBR01000223">
    <property type="protein sequence ID" value="KUL20505.1"/>
    <property type="molecule type" value="Genomic_DNA"/>
</dbReference>
<sequence>MSYQSILLFIHVTCFAAWFGTVLASLFLVKTLESRLTGTAGRASEDAMLLREFIKRETKVADVAFTGVIISGILLASFFHGWTLWVAVKSGLIVLQVALTMGYIVRAIQPLTYPCTPETFRNWYKLFAISLGMFALVLVVTFFML</sequence>
<dbReference type="AlphaFoldDB" id="A0A101J5B8"/>
<reference evidence="2 3" key="1">
    <citation type="submission" date="2015-10" db="EMBL/GenBank/DDBJ databases">
        <title>Draft Genome Sequence of Chlorobium limicola strain Frasassi Growing under Artificial Lighting in the Frasassi Cave System.</title>
        <authorList>
            <person name="Mansor M."/>
            <person name="Macalady J."/>
        </authorList>
    </citation>
    <scope>NUCLEOTIDE SEQUENCE [LARGE SCALE GENOMIC DNA]</scope>
    <source>
        <strain evidence="2 3">Frasassi</strain>
    </source>
</reference>
<comment type="caution">
    <text evidence="2">The sequence shown here is derived from an EMBL/GenBank/DDBJ whole genome shotgun (WGS) entry which is preliminary data.</text>
</comment>
<feature type="transmembrane region" description="Helical" evidence="1">
    <location>
        <begin position="85"/>
        <end position="105"/>
    </location>
</feature>
<feature type="transmembrane region" description="Helical" evidence="1">
    <location>
        <begin position="6"/>
        <end position="29"/>
    </location>
</feature>
<keyword evidence="1" id="KW-1133">Transmembrane helix</keyword>
<protein>
    <recommendedName>
        <fullName evidence="4">Protoporphyrinogen IX oxidase</fullName>
    </recommendedName>
</protein>
<accession>A0A101J5B8</accession>
<evidence type="ECO:0000313" key="3">
    <source>
        <dbReference type="Proteomes" id="UP000053937"/>
    </source>
</evidence>
<keyword evidence="1" id="KW-0812">Transmembrane</keyword>
<name>A0A101J5B8_CHLLI</name>
<organism evidence="2 3">
    <name type="scientific">Chlorobium limicola</name>
    <dbReference type="NCBI Taxonomy" id="1092"/>
    <lineage>
        <taxon>Bacteria</taxon>
        <taxon>Pseudomonadati</taxon>
        <taxon>Chlorobiota</taxon>
        <taxon>Chlorobiia</taxon>
        <taxon>Chlorobiales</taxon>
        <taxon>Chlorobiaceae</taxon>
        <taxon>Chlorobium/Pelodictyon group</taxon>
        <taxon>Chlorobium</taxon>
    </lineage>
</organism>
<feature type="transmembrane region" description="Helical" evidence="1">
    <location>
        <begin position="126"/>
        <end position="144"/>
    </location>
</feature>
<keyword evidence="1" id="KW-0472">Membrane</keyword>
<gene>
    <name evidence="2" type="ORF">ASB62_08750</name>
</gene>
<feature type="transmembrane region" description="Helical" evidence="1">
    <location>
        <begin position="60"/>
        <end position="79"/>
    </location>
</feature>
<evidence type="ECO:0000256" key="1">
    <source>
        <dbReference type="SAM" id="Phobius"/>
    </source>
</evidence>
<dbReference type="RefSeq" id="WP_059139513.1">
    <property type="nucleotide sequence ID" value="NZ_LMBR01000223.1"/>
</dbReference>